<dbReference type="CDD" id="cd00299">
    <property type="entry name" value="GST_C_family"/>
    <property type="match status" value="1"/>
</dbReference>
<dbReference type="InterPro" id="IPR004046">
    <property type="entry name" value="GST_C"/>
</dbReference>
<dbReference type="SUPFAM" id="SSF52833">
    <property type="entry name" value="Thioredoxin-like"/>
    <property type="match status" value="1"/>
</dbReference>
<feature type="domain" description="GST C-terminal" evidence="1">
    <location>
        <begin position="93"/>
        <end position="233"/>
    </location>
</feature>
<reference evidence="2 3" key="1">
    <citation type="submission" date="2018-09" db="EMBL/GenBank/DDBJ databases">
        <authorList>
            <person name="Zhu H."/>
        </authorList>
    </citation>
    <scope>NUCLEOTIDE SEQUENCE [LARGE SCALE GENOMIC DNA]</scope>
    <source>
        <strain evidence="2 3">K2R10-39</strain>
    </source>
</reference>
<keyword evidence="3" id="KW-1185">Reference proteome</keyword>
<dbReference type="Gene3D" id="3.40.30.110">
    <property type="match status" value="2"/>
</dbReference>
<dbReference type="InterPro" id="IPR036282">
    <property type="entry name" value="Glutathione-S-Trfase_C_sf"/>
</dbReference>
<dbReference type="Pfam" id="PF00043">
    <property type="entry name" value="GST_C"/>
    <property type="match status" value="1"/>
</dbReference>
<gene>
    <name evidence="2" type="ORF">D3870_09205</name>
</gene>
<dbReference type="EMBL" id="QYUN01000002">
    <property type="protein sequence ID" value="RJG06160.1"/>
    <property type="molecule type" value="Genomic_DNA"/>
</dbReference>
<dbReference type="SUPFAM" id="SSF47616">
    <property type="entry name" value="GST C-terminal domain-like"/>
    <property type="match status" value="1"/>
</dbReference>
<evidence type="ECO:0000313" key="3">
    <source>
        <dbReference type="Proteomes" id="UP000285190"/>
    </source>
</evidence>
<name>A0A418X0Y4_9BURK</name>
<dbReference type="CDD" id="cd00570">
    <property type="entry name" value="GST_N_family"/>
    <property type="match status" value="1"/>
</dbReference>
<dbReference type="Pfam" id="PF13417">
    <property type="entry name" value="GST_N_3"/>
    <property type="match status" value="1"/>
</dbReference>
<sequence length="309" mass="34407">MPEIIFHHYPNSPFSEKIRLIFGFKKLAWQSVIIPAIMPKPNVVALTGGYRRTPVMQIGADIYCDTTLMADVLERIAPTPALYPEPLAGLSRTLAQWADATLFWTVIAYVFQPASMPYLLNGLTQEQVKAFASDRAAMRGNAPRMTLPEATGALTEYLHRLENMLSRDEPFLLGSQPCIADFSVYHCIWFLQLAKPVAGILDIAPNVKTWSGRMAEFGHHDHERMSAEQALEIARNSHAAAVDDRPFFDAQGAVLGDRVEIMPTDYALDPVAGELVQSTLDEFAVRRTDPQAGTVVVHFPRIGFQLKKI</sequence>
<proteinExistence type="predicted"/>
<dbReference type="PROSITE" id="PS50405">
    <property type="entry name" value="GST_CTER"/>
    <property type="match status" value="1"/>
</dbReference>
<dbReference type="InterPro" id="IPR036249">
    <property type="entry name" value="Thioredoxin-like_sf"/>
</dbReference>
<dbReference type="GO" id="GO:0016740">
    <property type="term" value="F:transferase activity"/>
    <property type="evidence" value="ECO:0007669"/>
    <property type="project" value="UniProtKB-KW"/>
</dbReference>
<keyword evidence="2" id="KW-0808">Transferase</keyword>
<dbReference type="AlphaFoldDB" id="A0A418X0Y4"/>
<evidence type="ECO:0000259" key="1">
    <source>
        <dbReference type="PROSITE" id="PS50405"/>
    </source>
</evidence>
<dbReference type="Proteomes" id="UP000285190">
    <property type="component" value="Unassembled WGS sequence"/>
</dbReference>
<comment type="caution">
    <text evidence="2">The sequence shown here is derived from an EMBL/GenBank/DDBJ whole genome shotgun (WGS) entry which is preliminary data.</text>
</comment>
<dbReference type="InterPro" id="IPR004045">
    <property type="entry name" value="Glutathione_S-Trfase_N"/>
</dbReference>
<protein>
    <submittedName>
        <fullName evidence="2">Glutathione S-transferase family protein</fullName>
    </submittedName>
</protein>
<dbReference type="OrthoDB" id="5791869at2"/>
<dbReference type="InterPro" id="IPR010987">
    <property type="entry name" value="Glutathione-S-Trfase_C-like"/>
</dbReference>
<dbReference type="RefSeq" id="WP_119738486.1">
    <property type="nucleotide sequence ID" value="NZ_QYUN01000002.1"/>
</dbReference>
<accession>A0A418X0Y4</accession>
<organism evidence="2 3">
    <name type="scientific">Noviherbaspirillum cavernae</name>
    <dbReference type="NCBI Taxonomy" id="2320862"/>
    <lineage>
        <taxon>Bacteria</taxon>
        <taxon>Pseudomonadati</taxon>
        <taxon>Pseudomonadota</taxon>
        <taxon>Betaproteobacteria</taxon>
        <taxon>Burkholderiales</taxon>
        <taxon>Oxalobacteraceae</taxon>
        <taxon>Noviherbaspirillum</taxon>
    </lineage>
</organism>
<evidence type="ECO:0000313" key="2">
    <source>
        <dbReference type="EMBL" id="RJG06160.1"/>
    </source>
</evidence>